<dbReference type="STRING" id="45286.A0A0X8HSD8"/>
<dbReference type="GO" id="GO:0005783">
    <property type="term" value="C:endoplasmic reticulum"/>
    <property type="evidence" value="ECO:0007669"/>
    <property type="project" value="TreeGrafter"/>
</dbReference>
<feature type="compositionally biased region" description="Polar residues" evidence="7">
    <location>
        <begin position="7"/>
        <end position="21"/>
    </location>
</feature>
<evidence type="ECO:0000313" key="10">
    <source>
        <dbReference type="Proteomes" id="UP000243052"/>
    </source>
</evidence>
<keyword evidence="10" id="KW-1185">Reference proteome</keyword>
<organism evidence="9 10">
    <name type="scientific">Eremothecium sinecaudum</name>
    <dbReference type="NCBI Taxonomy" id="45286"/>
    <lineage>
        <taxon>Eukaryota</taxon>
        <taxon>Fungi</taxon>
        <taxon>Dikarya</taxon>
        <taxon>Ascomycota</taxon>
        <taxon>Saccharomycotina</taxon>
        <taxon>Saccharomycetes</taxon>
        <taxon>Saccharomycetales</taxon>
        <taxon>Saccharomycetaceae</taxon>
        <taxon>Eremothecium</taxon>
    </lineage>
</organism>
<dbReference type="PANTHER" id="PTHR10926">
    <property type="entry name" value="CELL CYCLE CONTROL PROTEIN 50"/>
    <property type="match status" value="1"/>
</dbReference>
<evidence type="ECO:0000256" key="8">
    <source>
        <dbReference type="SAM" id="Phobius"/>
    </source>
</evidence>
<comment type="similarity">
    <text evidence="2 6">Belongs to the CDC50/LEM3 family.</text>
</comment>
<name>A0A0X8HSD8_9SACH</name>
<feature type="transmembrane region" description="Helical" evidence="8">
    <location>
        <begin position="48"/>
        <end position="68"/>
    </location>
</feature>
<keyword evidence="5 6" id="KW-0472">Membrane</keyword>
<dbReference type="PANTHER" id="PTHR10926:SF0">
    <property type="entry name" value="CDC50, ISOFORM A"/>
    <property type="match status" value="1"/>
</dbReference>
<gene>
    <name evidence="9" type="ORF">AW171_hschr42485</name>
</gene>
<evidence type="ECO:0000256" key="4">
    <source>
        <dbReference type="ARBA" id="ARBA00022989"/>
    </source>
</evidence>
<evidence type="ECO:0000313" key="9">
    <source>
        <dbReference type="EMBL" id="AMD20586.1"/>
    </source>
</evidence>
<evidence type="ECO:0000256" key="1">
    <source>
        <dbReference type="ARBA" id="ARBA00004141"/>
    </source>
</evidence>
<dbReference type="Proteomes" id="UP000243052">
    <property type="component" value="Chromosome iv"/>
</dbReference>
<evidence type="ECO:0000256" key="3">
    <source>
        <dbReference type="ARBA" id="ARBA00022692"/>
    </source>
</evidence>
<reference evidence="9 10" key="1">
    <citation type="submission" date="2016-01" db="EMBL/GenBank/DDBJ databases">
        <title>Genome sequence of the yeast Holleya sinecauda.</title>
        <authorList>
            <person name="Dietrich F.S."/>
        </authorList>
    </citation>
    <scope>NUCLEOTIDE SEQUENCE [LARGE SCALE GENOMIC DNA]</scope>
    <source>
        <strain evidence="9 10">ATCC 58844</strain>
    </source>
</reference>
<comment type="subcellular location">
    <subcellularLocation>
        <location evidence="1">Membrane</location>
        <topology evidence="1">Multi-pass membrane protein</topology>
    </subcellularLocation>
</comment>
<dbReference type="GeneID" id="28723838"/>
<keyword evidence="4 8" id="KW-1133">Transmembrane helix</keyword>
<proteinExistence type="inferred from homology"/>
<protein>
    <submittedName>
        <fullName evidence="9">HDL158Wp</fullName>
    </submittedName>
</protein>
<feature type="region of interest" description="Disordered" evidence="7">
    <location>
        <begin position="1"/>
        <end position="28"/>
    </location>
</feature>
<evidence type="ECO:0000256" key="5">
    <source>
        <dbReference type="ARBA" id="ARBA00023136"/>
    </source>
</evidence>
<dbReference type="GO" id="GO:0005886">
    <property type="term" value="C:plasma membrane"/>
    <property type="evidence" value="ECO:0007669"/>
    <property type="project" value="TreeGrafter"/>
</dbReference>
<keyword evidence="3 8" id="KW-0812">Transmembrane</keyword>
<evidence type="ECO:0000256" key="7">
    <source>
        <dbReference type="SAM" id="MobiDB-lite"/>
    </source>
</evidence>
<evidence type="ECO:0000256" key="6">
    <source>
        <dbReference type="PIRNR" id="PIRNR015840"/>
    </source>
</evidence>
<dbReference type="EMBL" id="CP014244">
    <property type="protein sequence ID" value="AMD20586.1"/>
    <property type="molecule type" value="Genomic_DNA"/>
</dbReference>
<sequence>MLPRNTARASSADTDSINGIQKSKRPPNTAFRQQRLKAWQPILSPQSILPLLVVLSAVFAPIGIGLILSSNNVQDIVVNYSECDRIASDEFSAIPSKWLSYHFKGRTEDTPKWRHTTDDLGNSICQISFTVPETISGPVYVYYKLTNFYQNHRKYVQSYDLRQLTGEAVRREDLSASCKPLSERDDKVIYPCGLIANSMFNDTFSQRLQGQGETPDYELSNKEISWKRDRGRYKKTTYNVSDIVPPPSWTSRYPDGYTDSNLPDLSTWEEFQVWMRTAGLPTFYKLALKNDQDHLQSGTYNFDIGMNYPVNIFGGTKSLVITTNNIVGTRNLSLGIAYLLVAGISLFFGFIFLAKLIIQPRKLGDHAYLNFDKHQEPSTEPPINNQLREML</sequence>
<dbReference type="GO" id="GO:0005794">
    <property type="term" value="C:Golgi apparatus"/>
    <property type="evidence" value="ECO:0007669"/>
    <property type="project" value="TreeGrafter"/>
</dbReference>
<dbReference type="AlphaFoldDB" id="A0A0X8HSD8"/>
<dbReference type="OrthoDB" id="340608at2759"/>
<feature type="transmembrane region" description="Helical" evidence="8">
    <location>
        <begin position="332"/>
        <end position="354"/>
    </location>
</feature>
<accession>A0A0X8HSD8</accession>
<dbReference type="Pfam" id="PF03381">
    <property type="entry name" value="CDC50"/>
    <property type="match status" value="1"/>
</dbReference>
<dbReference type="InterPro" id="IPR005045">
    <property type="entry name" value="CDC50/LEM3_fam"/>
</dbReference>
<dbReference type="PIRSF" id="PIRSF015840">
    <property type="entry name" value="DUF284_TM_euk"/>
    <property type="match status" value="1"/>
</dbReference>
<evidence type="ECO:0000256" key="2">
    <source>
        <dbReference type="ARBA" id="ARBA00009457"/>
    </source>
</evidence>
<dbReference type="RefSeq" id="XP_017987582.1">
    <property type="nucleotide sequence ID" value="XM_018131840.1"/>
</dbReference>
<dbReference type="GO" id="GO:0045332">
    <property type="term" value="P:phospholipid translocation"/>
    <property type="evidence" value="ECO:0007669"/>
    <property type="project" value="UniProtKB-UniRule"/>
</dbReference>